<dbReference type="InterPro" id="IPR038552">
    <property type="entry name" value="Tim21_IMS_sf"/>
</dbReference>
<dbReference type="AlphaFoldDB" id="A0AAE1HTX4"/>
<organism evidence="9 10">
    <name type="scientific">Frankliniella fusca</name>
    <dbReference type="NCBI Taxonomy" id="407009"/>
    <lineage>
        <taxon>Eukaryota</taxon>
        <taxon>Metazoa</taxon>
        <taxon>Ecdysozoa</taxon>
        <taxon>Arthropoda</taxon>
        <taxon>Hexapoda</taxon>
        <taxon>Insecta</taxon>
        <taxon>Pterygota</taxon>
        <taxon>Neoptera</taxon>
        <taxon>Paraneoptera</taxon>
        <taxon>Thysanoptera</taxon>
        <taxon>Terebrantia</taxon>
        <taxon>Thripoidea</taxon>
        <taxon>Thripidae</taxon>
        <taxon>Frankliniella</taxon>
    </lineage>
</organism>
<dbReference type="GO" id="GO:0030150">
    <property type="term" value="P:protein import into mitochondrial matrix"/>
    <property type="evidence" value="ECO:0007669"/>
    <property type="project" value="UniProtKB-UniRule"/>
</dbReference>
<dbReference type="EMBL" id="JAHWGI010001285">
    <property type="protein sequence ID" value="KAK3927385.1"/>
    <property type="molecule type" value="Genomic_DNA"/>
</dbReference>
<accession>A0AAE1HTX4</accession>
<keyword evidence="8" id="KW-0999">Mitochondrion inner membrane</keyword>
<dbReference type="Gene3D" id="3.10.450.320">
    <property type="entry name" value="Mitochondrial import inner membrane translocase subunit Tim21"/>
    <property type="match status" value="1"/>
</dbReference>
<gene>
    <name evidence="9" type="ORF">KUF71_015669</name>
</gene>
<keyword evidence="7" id="KW-0472">Membrane</keyword>
<comment type="subunit">
    <text evidence="8">Component of the TIM23 complex.</text>
</comment>
<evidence type="ECO:0000256" key="7">
    <source>
        <dbReference type="ARBA" id="ARBA00023136"/>
    </source>
</evidence>
<evidence type="ECO:0000256" key="1">
    <source>
        <dbReference type="ARBA" id="ARBA00004304"/>
    </source>
</evidence>
<evidence type="ECO:0000256" key="5">
    <source>
        <dbReference type="ARBA" id="ARBA00022989"/>
    </source>
</evidence>
<dbReference type="Proteomes" id="UP001219518">
    <property type="component" value="Unassembled WGS sequence"/>
</dbReference>
<evidence type="ECO:0000256" key="3">
    <source>
        <dbReference type="ARBA" id="ARBA00022692"/>
    </source>
</evidence>
<evidence type="ECO:0000256" key="4">
    <source>
        <dbReference type="ARBA" id="ARBA00022946"/>
    </source>
</evidence>
<name>A0AAE1HTX4_9NEOP</name>
<evidence type="ECO:0000313" key="9">
    <source>
        <dbReference type="EMBL" id="KAK3927385.1"/>
    </source>
</evidence>
<keyword evidence="3" id="KW-0812">Transmembrane</keyword>
<keyword evidence="10" id="KW-1185">Reference proteome</keyword>
<proteinExistence type="inferred from homology"/>
<comment type="similarity">
    <text evidence="2 8">Belongs to the TIM21 family.</text>
</comment>
<sequence length="230" mass="25661">MFSVVNTVGKFASPANVSSWMMFNARVSALHLPFFANHSTRCYSERSQPKESNALAESKAGGSEISTATAFETVKETTKTAGNLGVILFGLGITGSILWAVCQELFSGNSPNNIYSDALDKCIRDQRIRDHLGEPIKAYGEENSRGRRRHVSHSEYMVNGRRHMFLKFYIQGSRKKGTVYVEMKADDKGNFKRNILAVELDDLLRTKIVLEDNSQTENQVPASESLPTLF</sequence>
<keyword evidence="5" id="KW-1133">Transmembrane helix</keyword>
<keyword evidence="8" id="KW-0813">Transport</keyword>
<dbReference type="PANTHER" id="PTHR13032:SF6">
    <property type="entry name" value="MITOCHONDRIAL IMPORT INNER MEMBRANE TRANSLOCASE SUBUNIT TIM21"/>
    <property type="match status" value="1"/>
</dbReference>
<evidence type="ECO:0000313" key="10">
    <source>
        <dbReference type="Proteomes" id="UP001219518"/>
    </source>
</evidence>
<keyword evidence="8" id="KW-0811">Translocation</keyword>
<dbReference type="GO" id="GO:0005744">
    <property type="term" value="C:TIM23 mitochondrial import inner membrane translocase complex"/>
    <property type="evidence" value="ECO:0007669"/>
    <property type="project" value="UniProtKB-UniRule"/>
</dbReference>
<protein>
    <recommendedName>
        <fullName evidence="8">Mitochondrial import inner membrane translocase subunit Tim21</fullName>
    </recommendedName>
</protein>
<evidence type="ECO:0000256" key="2">
    <source>
        <dbReference type="ARBA" id="ARBA00010867"/>
    </source>
</evidence>
<evidence type="ECO:0000256" key="8">
    <source>
        <dbReference type="RuleBase" id="RU367142"/>
    </source>
</evidence>
<dbReference type="Pfam" id="PF08294">
    <property type="entry name" value="TIM21"/>
    <property type="match status" value="1"/>
</dbReference>
<keyword evidence="8" id="KW-0653">Protein transport</keyword>
<keyword evidence="4" id="KW-0809">Transit peptide</keyword>
<comment type="subcellular location">
    <subcellularLocation>
        <location evidence="8">Mitochondrion inner membrane</location>
        <topology evidence="8">Single-pass membrane protein</topology>
    </subcellularLocation>
    <subcellularLocation>
        <location evidence="1">Mitochondrion membrane</location>
        <topology evidence="1">Single-pass membrane protein</topology>
    </subcellularLocation>
</comment>
<reference evidence="9" key="1">
    <citation type="submission" date="2021-07" db="EMBL/GenBank/DDBJ databases">
        <authorList>
            <person name="Catto M.A."/>
            <person name="Jacobson A."/>
            <person name="Kennedy G."/>
            <person name="Labadie P."/>
            <person name="Hunt B.G."/>
            <person name="Srinivasan R."/>
        </authorList>
    </citation>
    <scope>NUCLEOTIDE SEQUENCE</scope>
    <source>
        <strain evidence="9">PL_HMW_Pooled</strain>
        <tissue evidence="9">Head</tissue>
    </source>
</reference>
<dbReference type="PANTHER" id="PTHR13032">
    <property type="entry name" value="MITOCHONDRIAL IMPORT INNER MEMBRANE TRANSLOCASE SUBUNIT TIM21"/>
    <property type="match status" value="1"/>
</dbReference>
<dbReference type="InterPro" id="IPR013261">
    <property type="entry name" value="Tim21"/>
</dbReference>
<comment type="function">
    <text evidence="8">Essential component of the TIM23 complex, a complex that mediates the translocation of transit peptide-containing proteins across the mitochondrial inner membrane.</text>
</comment>
<evidence type="ECO:0000256" key="6">
    <source>
        <dbReference type="ARBA" id="ARBA00023128"/>
    </source>
</evidence>
<reference evidence="9" key="2">
    <citation type="journal article" date="2023" name="BMC Genomics">
        <title>Pest status, molecular evolution, and epigenetic factors derived from the genome assembly of Frankliniella fusca, a thysanopteran phytovirus vector.</title>
        <authorList>
            <person name="Catto M.A."/>
            <person name="Labadie P.E."/>
            <person name="Jacobson A.L."/>
            <person name="Kennedy G.G."/>
            <person name="Srinivasan R."/>
            <person name="Hunt B.G."/>
        </authorList>
    </citation>
    <scope>NUCLEOTIDE SEQUENCE</scope>
    <source>
        <strain evidence="9">PL_HMW_Pooled</strain>
    </source>
</reference>
<comment type="caution">
    <text evidence="9">The sequence shown here is derived from an EMBL/GenBank/DDBJ whole genome shotgun (WGS) entry which is preliminary data.</text>
</comment>
<keyword evidence="6 8" id="KW-0496">Mitochondrion</keyword>